<evidence type="ECO:0000313" key="2">
    <source>
        <dbReference type="Proteomes" id="UP000230423"/>
    </source>
</evidence>
<dbReference type="OrthoDB" id="6432511at2759"/>
<gene>
    <name evidence="1" type="ORF">TELCIR_17602</name>
</gene>
<dbReference type="PANTHER" id="PTHR46560">
    <property type="entry name" value="CYPHER, ISOFORM B"/>
    <property type="match status" value="1"/>
</dbReference>
<keyword evidence="2" id="KW-1185">Reference proteome</keyword>
<dbReference type="EMBL" id="KZ354594">
    <property type="protein sequence ID" value="PIO60891.1"/>
    <property type="molecule type" value="Genomic_DNA"/>
</dbReference>
<proteinExistence type="predicted"/>
<evidence type="ECO:0000313" key="1">
    <source>
        <dbReference type="EMBL" id="PIO60891.1"/>
    </source>
</evidence>
<dbReference type="PANTHER" id="PTHR46560:SF5">
    <property type="entry name" value="CYPHER, ISOFORM B"/>
    <property type="match status" value="1"/>
</dbReference>
<dbReference type="Proteomes" id="UP000230423">
    <property type="component" value="Unassembled WGS sequence"/>
</dbReference>
<name>A0A2G9TSC1_TELCI</name>
<accession>A0A2G9TSC1</accession>
<organism evidence="1 2">
    <name type="scientific">Teladorsagia circumcincta</name>
    <name type="common">Brown stomach worm</name>
    <name type="synonym">Ostertagia circumcincta</name>
    <dbReference type="NCBI Taxonomy" id="45464"/>
    <lineage>
        <taxon>Eukaryota</taxon>
        <taxon>Metazoa</taxon>
        <taxon>Ecdysozoa</taxon>
        <taxon>Nematoda</taxon>
        <taxon>Chromadorea</taxon>
        <taxon>Rhabditida</taxon>
        <taxon>Rhabditina</taxon>
        <taxon>Rhabditomorpha</taxon>
        <taxon>Strongyloidea</taxon>
        <taxon>Trichostrongylidae</taxon>
        <taxon>Teladorsagia</taxon>
    </lineage>
</organism>
<evidence type="ECO:0008006" key="3">
    <source>
        <dbReference type="Google" id="ProtNLM"/>
    </source>
</evidence>
<sequence length="248" mass="28040">MMTRSGVAGAGALTTSTIWGSSPRLYVVEDSKVLRPTWWPKREKKGERRNYTSQTEYFFARNQGLNTTNGRDKCQRRELPTYAHQTDFLLRIKFSETFTGLIQTDKGDPNCVYVNASIQRGTDYEVKIPLIGCETRRNDEGNYENEITVQNTERFDPKSDKRYLLTCIPASPIYRDSQVTVSFGGVTIDTRSTTATSIVSSPKVEYQVSVRDGDEPTAPQLKRPLAVGDRVKHYDMIATTSIDKTEKA</sequence>
<protein>
    <recommendedName>
        <fullName evidence="3">ZP domain-containing protein</fullName>
    </recommendedName>
</protein>
<reference evidence="1 2" key="1">
    <citation type="submission" date="2015-09" db="EMBL/GenBank/DDBJ databases">
        <title>Draft genome of the parasitic nematode Teladorsagia circumcincta isolate WARC Sus (inbred).</title>
        <authorList>
            <person name="Mitreva M."/>
        </authorList>
    </citation>
    <scope>NUCLEOTIDE SEQUENCE [LARGE SCALE GENOMIC DNA]</scope>
    <source>
        <strain evidence="1 2">S</strain>
    </source>
</reference>
<dbReference type="AlphaFoldDB" id="A0A2G9TSC1"/>